<dbReference type="PROSITE" id="PS50850">
    <property type="entry name" value="MFS"/>
    <property type="match status" value="1"/>
</dbReference>
<feature type="transmembrane region" description="Helical" evidence="4">
    <location>
        <begin position="101"/>
        <end position="123"/>
    </location>
</feature>
<reference evidence="6 7" key="1">
    <citation type="journal article" date="2014" name="Int. J. Syst. Evol. Microbiol.">
        <title>Complete genome sequence of Corynebacterium casei LMG S-19264T (=DSM 44701T), isolated from a smear-ripened cheese.</title>
        <authorList>
            <consortium name="US DOE Joint Genome Institute (JGI-PGF)"/>
            <person name="Walter F."/>
            <person name="Albersmeier A."/>
            <person name="Kalinowski J."/>
            <person name="Ruckert C."/>
        </authorList>
    </citation>
    <scope>NUCLEOTIDE SEQUENCE [LARGE SCALE GENOMIC DNA]</scope>
    <source>
        <strain evidence="6 7">CGMCC 1.15358</strain>
    </source>
</reference>
<feature type="transmembrane region" description="Helical" evidence="4">
    <location>
        <begin position="135"/>
        <end position="154"/>
    </location>
</feature>
<dbReference type="InterPro" id="IPR036259">
    <property type="entry name" value="MFS_trans_sf"/>
</dbReference>
<dbReference type="InterPro" id="IPR047200">
    <property type="entry name" value="MFS_YcaD-like"/>
</dbReference>
<dbReference type="Gene3D" id="1.20.1250.20">
    <property type="entry name" value="MFS general substrate transporter like domains"/>
    <property type="match status" value="2"/>
</dbReference>
<keyword evidence="3 4" id="KW-0472">Membrane</keyword>
<gene>
    <name evidence="6" type="ORF">GCM10010989_24210</name>
</gene>
<dbReference type="GO" id="GO:0022857">
    <property type="term" value="F:transmembrane transporter activity"/>
    <property type="evidence" value="ECO:0007669"/>
    <property type="project" value="InterPro"/>
</dbReference>
<dbReference type="SUPFAM" id="SSF103473">
    <property type="entry name" value="MFS general substrate transporter"/>
    <property type="match status" value="1"/>
</dbReference>
<dbReference type="CDD" id="cd17477">
    <property type="entry name" value="MFS_YcaD_like"/>
    <property type="match status" value="1"/>
</dbReference>
<evidence type="ECO:0000313" key="6">
    <source>
        <dbReference type="EMBL" id="GGD49123.1"/>
    </source>
</evidence>
<dbReference type="PANTHER" id="PTHR23521:SF3">
    <property type="entry name" value="MFS TRANSPORTER"/>
    <property type="match status" value="1"/>
</dbReference>
<keyword evidence="1 4" id="KW-0812">Transmembrane</keyword>
<evidence type="ECO:0000259" key="5">
    <source>
        <dbReference type="PROSITE" id="PS50850"/>
    </source>
</evidence>
<feature type="transmembrane region" description="Helical" evidence="4">
    <location>
        <begin position="234"/>
        <end position="256"/>
    </location>
</feature>
<feature type="transmembrane region" description="Helical" evidence="4">
    <location>
        <begin position="206"/>
        <end position="228"/>
    </location>
</feature>
<feature type="transmembrane region" description="Helical" evidence="4">
    <location>
        <begin position="357"/>
        <end position="375"/>
    </location>
</feature>
<organism evidence="6 7">
    <name type="scientific">Croceicoccus pelagius</name>
    <dbReference type="NCBI Taxonomy" id="1703341"/>
    <lineage>
        <taxon>Bacteria</taxon>
        <taxon>Pseudomonadati</taxon>
        <taxon>Pseudomonadota</taxon>
        <taxon>Alphaproteobacteria</taxon>
        <taxon>Sphingomonadales</taxon>
        <taxon>Erythrobacteraceae</taxon>
        <taxon>Croceicoccus</taxon>
    </lineage>
</organism>
<accession>A0A916YK22</accession>
<evidence type="ECO:0000256" key="2">
    <source>
        <dbReference type="ARBA" id="ARBA00022989"/>
    </source>
</evidence>
<feature type="transmembrane region" description="Helical" evidence="4">
    <location>
        <begin position="46"/>
        <end position="65"/>
    </location>
</feature>
<dbReference type="InterPro" id="IPR020846">
    <property type="entry name" value="MFS_dom"/>
</dbReference>
<evidence type="ECO:0000256" key="3">
    <source>
        <dbReference type="ARBA" id="ARBA00023136"/>
    </source>
</evidence>
<feature type="transmembrane region" description="Helical" evidence="4">
    <location>
        <begin position="325"/>
        <end position="345"/>
    </location>
</feature>
<proteinExistence type="predicted"/>
<evidence type="ECO:0000313" key="7">
    <source>
        <dbReference type="Proteomes" id="UP000598997"/>
    </source>
</evidence>
<feature type="transmembrane region" description="Helical" evidence="4">
    <location>
        <begin position="77"/>
        <end position="95"/>
    </location>
</feature>
<dbReference type="InterPro" id="IPR011701">
    <property type="entry name" value="MFS"/>
</dbReference>
<evidence type="ECO:0000256" key="4">
    <source>
        <dbReference type="SAM" id="Phobius"/>
    </source>
</evidence>
<dbReference type="Pfam" id="PF07690">
    <property type="entry name" value="MFS_1"/>
    <property type="match status" value="1"/>
</dbReference>
<comment type="caution">
    <text evidence="6">The sequence shown here is derived from an EMBL/GenBank/DDBJ whole genome shotgun (WGS) entry which is preliminary data.</text>
</comment>
<feature type="transmembrane region" description="Helical" evidence="4">
    <location>
        <begin position="268"/>
        <end position="287"/>
    </location>
</feature>
<dbReference type="EMBL" id="BMIO01000007">
    <property type="protein sequence ID" value="GGD49123.1"/>
    <property type="molecule type" value="Genomic_DNA"/>
</dbReference>
<dbReference type="Proteomes" id="UP000598997">
    <property type="component" value="Unassembled WGS sequence"/>
</dbReference>
<keyword evidence="2 4" id="KW-1133">Transmembrane helix</keyword>
<feature type="transmembrane region" description="Helical" evidence="4">
    <location>
        <begin position="12"/>
        <end position="34"/>
    </location>
</feature>
<feature type="transmembrane region" description="Helical" evidence="4">
    <location>
        <begin position="160"/>
        <end position="180"/>
    </location>
</feature>
<protein>
    <submittedName>
        <fullName evidence="6">MFS transporter</fullName>
    </submittedName>
</protein>
<keyword evidence="7" id="KW-1185">Reference proteome</keyword>
<evidence type="ECO:0000256" key="1">
    <source>
        <dbReference type="ARBA" id="ARBA00022692"/>
    </source>
</evidence>
<feature type="domain" description="Major facilitator superfamily (MFS) profile" evidence="5">
    <location>
        <begin position="143"/>
        <end position="415"/>
    </location>
</feature>
<dbReference type="PANTHER" id="PTHR23521">
    <property type="entry name" value="TRANSPORTER MFS SUPERFAMILY"/>
    <property type="match status" value="1"/>
</dbReference>
<sequence>MGRPMIDRVFAIRGLLLAVFVLMAGNGFMPTLLAMRMEGAGASAPVVGFMASAYFFGLVVGSLTLTGVVRQVGHIRTFATVVTVLSSSTLFYSLYQNAFLWSLLRLTDGMCVAGVFICLESWLNHRADAQSRGTILAAYMIALYSGQAVGQFLLGLDTGVMLPFVVSSILVSLSTVPVLLTKIDSPPLPDDGEHLSLRALYRTSPLGTAGTALTGVMMGAFYGLGALYARRQGFALSDVALFVSVVIAGGVALQWPLGHLSDRMDRRLVIVLVLASIGVTSLVLALLTDHLVIFGMGALFGGFVFSLYPLCVAHANDRLTASEQLSASSVLILLYSGGAAGGPLLGSAAMAAFGARGLFLFMAALGLGGLGFAMWRMYRTDAVAEEDQQPYQILPRTTPAAAALEPASQSSDDAL</sequence>
<dbReference type="GO" id="GO:0005886">
    <property type="term" value="C:plasma membrane"/>
    <property type="evidence" value="ECO:0007669"/>
    <property type="project" value="TreeGrafter"/>
</dbReference>
<name>A0A916YK22_9SPHN</name>
<feature type="transmembrane region" description="Helical" evidence="4">
    <location>
        <begin position="293"/>
        <end position="313"/>
    </location>
</feature>
<dbReference type="AlphaFoldDB" id="A0A916YK22"/>